<dbReference type="GeneID" id="78381309"/>
<dbReference type="SMART" id="SM00862">
    <property type="entry name" value="Trans_reg_C"/>
    <property type="match status" value="1"/>
</dbReference>
<gene>
    <name evidence="5" type="ORF">GEAM_3952</name>
</gene>
<evidence type="ECO:0000259" key="4">
    <source>
        <dbReference type="PROSITE" id="PS51755"/>
    </source>
</evidence>
<dbReference type="Proteomes" id="UP000028640">
    <property type="component" value="Unassembled WGS sequence"/>
</dbReference>
<feature type="domain" description="OmpR/PhoB-type" evidence="4">
    <location>
        <begin position="1"/>
        <end position="104"/>
    </location>
</feature>
<keyword evidence="3" id="KW-0472">Membrane</keyword>
<keyword evidence="3" id="KW-0812">Transmembrane</keyword>
<comment type="caution">
    <text evidence="5">The sequence shown here is derived from an EMBL/GenBank/DDBJ whole genome shotgun (WGS) entry which is preliminary data.</text>
</comment>
<dbReference type="Pfam" id="PF00486">
    <property type="entry name" value="Trans_reg_C"/>
    <property type="match status" value="1"/>
</dbReference>
<dbReference type="InterPro" id="IPR036388">
    <property type="entry name" value="WH-like_DNA-bd_sf"/>
</dbReference>
<evidence type="ECO:0000256" key="1">
    <source>
        <dbReference type="ARBA" id="ARBA00023125"/>
    </source>
</evidence>
<feature type="DNA-binding region" description="OmpR/PhoB-type" evidence="2">
    <location>
        <begin position="1"/>
        <end position="104"/>
    </location>
</feature>
<dbReference type="PROSITE" id="PS51755">
    <property type="entry name" value="OMPR_PHOB"/>
    <property type="match status" value="1"/>
</dbReference>
<dbReference type="AlphaFoldDB" id="A0A085G2I5"/>
<dbReference type="Gene3D" id="1.10.10.10">
    <property type="entry name" value="Winged helix-like DNA-binding domain superfamily/Winged helix DNA-binding domain"/>
    <property type="match status" value="1"/>
</dbReference>
<name>A0A085G2I5_EWIA3</name>
<dbReference type="GO" id="GO:0000160">
    <property type="term" value="P:phosphorelay signal transduction system"/>
    <property type="evidence" value="ECO:0007669"/>
    <property type="project" value="InterPro"/>
</dbReference>
<keyword evidence="6" id="KW-1185">Reference proteome</keyword>
<dbReference type="eggNOG" id="COG3710">
    <property type="taxonomic scope" value="Bacteria"/>
</dbReference>
<dbReference type="GO" id="GO:0003677">
    <property type="term" value="F:DNA binding"/>
    <property type="evidence" value="ECO:0007669"/>
    <property type="project" value="UniProtKB-UniRule"/>
</dbReference>
<dbReference type="SUPFAM" id="SSF46894">
    <property type="entry name" value="C-terminal effector domain of the bipartite response regulators"/>
    <property type="match status" value="1"/>
</dbReference>
<dbReference type="GO" id="GO:0006355">
    <property type="term" value="P:regulation of DNA-templated transcription"/>
    <property type="evidence" value="ECO:0007669"/>
    <property type="project" value="InterPro"/>
</dbReference>
<evidence type="ECO:0000313" key="5">
    <source>
        <dbReference type="EMBL" id="KFC77930.1"/>
    </source>
</evidence>
<dbReference type="EMBL" id="JMPJ01000071">
    <property type="protein sequence ID" value="KFC77930.1"/>
    <property type="molecule type" value="Genomic_DNA"/>
</dbReference>
<evidence type="ECO:0000256" key="3">
    <source>
        <dbReference type="SAM" id="Phobius"/>
    </source>
</evidence>
<dbReference type="CDD" id="cd00383">
    <property type="entry name" value="trans_reg_C"/>
    <property type="match status" value="1"/>
</dbReference>
<evidence type="ECO:0000256" key="2">
    <source>
        <dbReference type="PROSITE-ProRule" id="PRU01091"/>
    </source>
</evidence>
<dbReference type="RefSeq" id="WP_051899583.1">
    <property type="nucleotide sequence ID" value="NZ_JMPJ01000071.1"/>
</dbReference>
<protein>
    <submittedName>
        <fullName evidence="5">CadC family transcriptional regulator</fullName>
    </submittedName>
</protein>
<feature type="transmembrane region" description="Helical" evidence="3">
    <location>
        <begin position="185"/>
        <end position="205"/>
    </location>
</feature>
<accession>A0A085G2I5</accession>
<organism evidence="5 6">
    <name type="scientific">Ewingella americana (strain ATCC 33852 / DSM 4580 / CCUG 14506 / JCM 5911 / LMG 7869 / NCTC 12157 / CDC 1468-78)</name>
    <dbReference type="NCBI Taxonomy" id="910964"/>
    <lineage>
        <taxon>Bacteria</taxon>
        <taxon>Pseudomonadati</taxon>
        <taxon>Pseudomonadota</taxon>
        <taxon>Gammaproteobacteria</taxon>
        <taxon>Enterobacterales</taxon>
        <taxon>Yersiniaceae</taxon>
        <taxon>Ewingella</taxon>
    </lineage>
</organism>
<keyword evidence="1 2" id="KW-0238">DNA-binding</keyword>
<dbReference type="STRING" id="910964.GEAM_3952"/>
<proteinExistence type="predicted"/>
<sequence>MIYLIENQILFNPEDNTLSLPNDPENQVSISNPARRVLLLLIEQQGTVVQRDILFKKVWDDYGLVSSNNNLNHCISKLRKVINTLGHTDDLIITVPKVGFLLKKEITISAIDATAAINSPEEDSDKVTATPAMEAQQKPVVTPTLECPQNILMPDMTHEMADESLAVPAVVTPAALVTPKVTRDFTLPIFIASLFTLALALGLLLHEHIYDPKENLEVTTLGQCALYSTTRLPANQRADFIDRAEKFIAQKKIVCQPGNIFIFQSETLVSLISSGSTRDFMAECRVDEKNNPTACLSVYSNDRTSNDKK</sequence>
<reference evidence="5 6" key="1">
    <citation type="submission" date="2014-05" db="EMBL/GenBank/DDBJ databases">
        <title>ATOL: Assembling a taxonomically balanced genome-scale reconstruction of the evolutionary history of the Enterobacteriaceae.</title>
        <authorList>
            <person name="Plunkett G.III."/>
            <person name="Neeno-Eckwall E.C."/>
            <person name="Glasner J.D."/>
            <person name="Perna N.T."/>
        </authorList>
    </citation>
    <scope>NUCLEOTIDE SEQUENCE [LARGE SCALE GENOMIC DNA]</scope>
    <source>
        <strain evidence="5 6">ATCC 33852</strain>
    </source>
</reference>
<dbReference type="InterPro" id="IPR001867">
    <property type="entry name" value="OmpR/PhoB-type_DNA-bd"/>
</dbReference>
<keyword evidence="3" id="KW-1133">Transmembrane helix</keyword>
<evidence type="ECO:0000313" key="6">
    <source>
        <dbReference type="Proteomes" id="UP000028640"/>
    </source>
</evidence>
<dbReference type="InterPro" id="IPR016032">
    <property type="entry name" value="Sig_transdc_resp-reg_C-effctor"/>
</dbReference>